<dbReference type="AlphaFoldDB" id="A0A8J5W9B7"/>
<evidence type="ECO:0000256" key="1">
    <source>
        <dbReference type="SAM" id="Phobius"/>
    </source>
</evidence>
<name>A0A8J5W9B7_ZIZPA</name>
<evidence type="ECO:0000313" key="3">
    <source>
        <dbReference type="Proteomes" id="UP000729402"/>
    </source>
</evidence>
<accession>A0A8J5W9B7</accession>
<organism evidence="2 3">
    <name type="scientific">Zizania palustris</name>
    <name type="common">Northern wild rice</name>
    <dbReference type="NCBI Taxonomy" id="103762"/>
    <lineage>
        <taxon>Eukaryota</taxon>
        <taxon>Viridiplantae</taxon>
        <taxon>Streptophyta</taxon>
        <taxon>Embryophyta</taxon>
        <taxon>Tracheophyta</taxon>
        <taxon>Spermatophyta</taxon>
        <taxon>Magnoliopsida</taxon>
        <taxon>Liliopsida</taxon>
        <taxon>Poales</taxon>
        <taxon>Poaceae</taxon>
        <taxon>BOP clade</taxon>
        <taxon>Oryzoideae</taxon>
        <taxon>Oryzeae</taxon>
        <taxon>Zizaniinae</taxon>
        <taxon>Zizania</taxon>
    </lineage>
</organism>
<keyword evidence="1" id="KW-0472">Membrane</keyword>
<feature type="transmembrane region" description="Helical" evidence="1">
    <location>
        <begin position="61"/>
        <end position="81"/>
    </location>
</feature>
<evidence type="ECO:0000313" key="2">
    <source>
        <dbReference type="EMBL" id="KAG8085868.1"/>
    </source>
</evidence>
<protein>
    <submittedName>
        <fullName evidence="2">Uncharacterized protein</fullName>
    </submittedName>
</protein>
<reference evidence="2" key="1">
    <citation type="journal article" date="2021" name="bioRxiv">
        <title>Whole Genome Assembly and Annotation of Northern Wild Rice, Zizania palustris L., Supports a Whole Genome Duplication in the Zizania Genus.</title>
        <authorList>
            <person name="Haas M."/>
            <person name="Kono T."/>
            <person name="Macchietto M."/>
            <person name="Millas R."/>
            <person name="McGilp L."/>
            <person name="Shao M."/>
            <person name="Duquette J."/>
            <person name="Hirsch C.N."/>
            <person name="Kimball J."/>
        </authorList>
    </citation>
    <scope>NUCLEOTIDE SEQUENCE</scope>
    <source>
        <tissue evidence="2">Fresh leaf tissue</tissue>
    </source>
</reference>
<keyword evidence="3" id="KW-1185">Reference proteome</keyword>
<proteinExistence type="predicted"/>
<dbReference type="EMBL" id="JAAALK010000082">
    <property type="protein sequence ID" value="KAG8085868.1"/>
    <property type="molecule type" value="Genomic_DNA"/>
</dbReference>
<keyword evidence="1" id="KW-0812">Transmembrane</keyword>
<keyword evidence="1" id="KW-1133">Transmembrane helix</keyword>
<gene>
    <name evidence="2" type="ORF">GUJ93_ZPchr0010g8068</name>
</gene>
<reference evidence="2" key="2">
    <citation type="submission" date="2021-02" db="EMBL/GenBank/DDBJ databases">
        <authorList>
            <person name="Kimball J.A."/>
            <person name="Haas M.W."/>
            <person name="Macchietto M."/>
            <person name="Kono T."/>
            <person name="Duquette J."/>
            <person name="Shao M."/>
        </authorList>
    </citation>
    <scope>NUCLEOTIDE SEQUENCE</scope>
    <source>
        <tissue evidence="2">Fresh leaf tissue</tissue>
    </source>
</reference>
<sequence length="118" mass="13252">MAWDRDALSRAVAPLRVVWQPAPLDDGARGGSPSLARLRRCAVRCSCLLRQEQAVQRRYQINLLCGYLCGVLVFAKILTGYCPLHVKSYNNCHPDYKEAVMRLSSSLQDLPTFSRIDA</sequence>
<comment type="caution">
    <text evidence="2">The sequence shown here is derived from an EMBL/GenBank/DDBJ whole genome shotgun (WGS) entry which is preliminary data.</text>
</comment>
<dbReference type="Proteomes" id="UP000729402">
    <property type="component" value="Unassembled WGS sequence"/>
</dbReference>